<dbReference type="EMBL" id="CP002623">
    <property type="protein sequence ID" value="AEI94112.1"/>
    <property type="molecule type" value="Genomic_DNA"/>
</dbReference>
<name>F7ZLR1_ROSLO</name>
<accession>F7ZLR1</accession>
<proteinExistence type="predicted"/>
<organism evidence="1 2">
    <name type="scientific">Roseobacter litoralis (strain ATCC 49566 / DSM 6996 / JCM 21268 / NBRC 15278 / OCh 149)</name>
    <dbReference type="NCBI Taxonomy" id="391595"/>
    <lineage>
        <taxon>Bacteria</taxon>
        <taxon>Pseudomonadati</taxon>
        <taxon>Pseudomonadota</taxon>
        <taxon>Alphaproteobacteria</taxon>
        <taxon>Rhodobacterales</taxon>
        <taxon>Roseobacteraceae</taxon>
        <taxon>Roseobacter</taxon>
    </lineage>
</organism>
<keyword evidence="2" id="KW-1185">Reference proteome</keyword>
<dbReference type="HOGENOM" id="CLU_3412871_0_0_5"/>
<gene>
    <name evidence="1" type="ordered locus">RLO149_c021360</name>
</gene>
<dbReference type="Proteomes" id="UP000001353">
    <property type="component" value="Chromosome"/>
</dbReference>
<dbReference type="AlphaFoldDB" id="F7ZLR1"/>
<reference evidence="1 2" key="1">
    <citation type="journal article" date="2011" name="BMC Genomics">
        <title>Comparative genome analysis and genome-guided physiological analysis of Roseobacter litoralis.</title>
        <authorList>
            <person name="Kalhoefer D."/>
            <person name="Thole S."/>
            <person name="Voget S."/>
            <person name="Lehmann R."/>
            <person name="Liesegang H."/>
            <person name="Wollher A."/>
            <person name="Daniel R."/>
            <person name="Simon M."/>
            <person name="Brinkhoff T."/>
        </authorList>
    </citation>
    <scope>NUCLEOTIDE SEQUENCE [LARGE SCALE GENOMIC DNA]</scope>
    <source>
        <strain evidence="2">ATCC 49566 / DSM 6996 / JCM 21268 / NBRC 15278 / OCh 149</strain>
    </source>
</reference>
<evidence type="ECO:0000313" key="2">
    <source>
        <dbReference type="Proteomes" id="UP000001353"/>
    </source>
</evidence>
<sequence length="28" mass="3342">MAFDIGRRLIYAFICIKRLGSRCWHTVD</sequence>
<protein>
    <submittedName>
        <fullName evidence="1">Uncharacterized protein</fullName>
    </submittedName>
</protein>
<evidence type="ECO:0000313" key="1">
    <source>
        <dbReference type="EMBL" id="AEI94112.1"/>
    </source>
</evidence>
<dbReference type="KEGG" id="rli:RLO149_c021360"/>